<evidence type="ECO:0000313" key="3">
    <source>
        <dbReference type="EMBL" id="KZZ88171.1"/>
    </source>
</evidence>
<feature type="compositionally biased region" description="Pro residues" evidence="1">
    <location>
        <begin position="9"/>
        <end position="21"/>
    </location>
</feature>
<evidence type="ECO:0008006" key="5">
    <source>
        <dbReference type="Google" id="ProtNLM"/>
    </source>
</evidence>
<dbReference type="GO" id="GO:0000329">
    <property type="term" value="C:fungal-type vacuole membrane"/>
    <property type="evidence" value="ECO:0007669"/>
    <property type="project" value="InterPro"/>
</dbReference>
<feature type="region of interest" description="Disordered" evidence="1">
    <location>
        <begin position="1"/>
        <end position="42"/>
    </location>
</feature>
<comment type="caution">
    <text evidence="3">The sequence shown here is derived from an EMBL/GenBank/DDBJ whole genome shotgun (WGS) entry which is preliminary data.</text>
</comment>
<keyword evidence="2" id="KW-1133">Transmembrane helix</keyword>
<dbReference type="AlphaFoldDB" id="A0A167VYA1"/>
<reference evidence="3 4" key="1">
    <citation type="journal article" date="2016" name="Genome Biol. Evol.">
        <title>Divergent and convergent evolution of fungal pathogenicity.</title>
        <authorList>
            <person name="Shang Y."/>
            <person name="Xiao G."/>
            <person name="Zheng P."/>
            <person name="Cen K."/>
            <person name="Zhan S."/>
            <person name="Wang C."/>
        </authorList>
    </citation>
    <scope>NUCLEOTIDE SEQUENCE [LARGE SCALE GENOMIC DNA]</scope>
    <source>
        <strain evidence="3 4">RCEF 2490</strain>
    </source>
</reference>
<keyword evidence="2" id="KW-0812">Transmembrane</keyword>
<evidence type="ECO:0000256" key="2">
    <source>
        <dbReference type="SAM" id="Phobius"/>
    </source>
</evidence>
<keyword evidence="2" id="KW-0472">Membrane</keyword>
<dbReference type="OrthoDB" id="10039566at2759"/>
<dbReference type="Pfam" id="PF12505">
    <property type="entry name" value="DUF3712"/>
    <property type="match status" value="1"/>
</dbReference>
<dbReference type="Proteomes" id="UP000078544">
    <property type="component" value="Unassembled WGS sequence"/>
</dbReference>
<keyword evidence="4" id="KW-1185">Reference proteome</keyword>
<proteinExistence type="predicted"/>
<protein>
    <recommendedName>
        <fullName evidence="5">Pre-rRNA processing protein</fullName>
    </recommendedName>
</protein>
<dbReference type="InterPro" id="IPR022185">
    <property type="entry name" value="DUF3712"/>
</dbReference>
<feature type="transmembrane region" description="Helical" evidence="2">
    <location>
        <begin position="71"/>
        <end position="91"/>
    </location>
</feature>
<dbReference type="InterPro" id="IPR046368">
    <property type="entry name" value="Tag1"/>
</dbReference>
<dbReference type="EMBL" id="AZGY01000031">
    <property type="protein sequence ID" value="KZZ88171.1"/>
    <property type="molecule type" value="Genomic_DNA"/>
</dbReference>
<gene>
    <name evidence="3" type="ORF">AAL_08153</name>
</gene>
<sequence>MATTTTTTPPRPPPVPPPPPQVSTVSGGRGGANAFGDANSDNASSIDDHVGEKLAPTLSKRQKVRAHCGRFWLWYLIGTIIFLAIFLPILFKLIIPAIVQAIINGQGLPIQGGYVQVDTATQLYLGINTSLNTPLPARIDNTTLDLFNRKTQPFTPFANITIAGQKLKGDTKIIVPPQLVSVLNESELISWFDKVFSQDKVDLSVRGRPSVFLGAIEQTANINKDITLPGLRKFAGFGIDDLRIVLPPDKNGNNLRGTVNIPNWGVLVLNFGNITFNITSGKTQIGQITVYETNLKPGNNSLSFDGKLDLNAIIQNLGPVLQSQTEALNRGQVDLNATGVAVVMNGTRITFIETVLSGHPLTASVSVITLLSDVINGFVGGGSASIVNVLGDVVGNSTFLQHVIGHYNATQVAKNQTQSSFTKRAPDPKDALMWNMLKMGLRMKLNQAGR</sequence>
<dbReference type="PANTHER" id="PTHR35895:SF2">
    <property type="match status" value="1"/>
</dbReference>
<evidence type="ECO:0000256" key="1">
    <source>
        <dbReference type="SAM" id="MobiDB-lite"/>
    </source>
</evidence>
<organism evidence="3 4">
    <name type="scientific">Moelleriella libera RCEF 2490</name>
    <dbReference type="NCBI Taxonomy" id="1081109"/>
    <lineage>
        <taxon>Eukaryota</taxon>
        <taxon>Fungi</taxon>
        <taxon>Dikarya</taxon>
        <taxon>Ascomycota</taxon>
        <taxon>Pezizomycotina</taxon>
        <taxon>Sordariomycetes</taxon>
        <taxon>Hypocreomycetidae</taxon>
        <taxon>Hypocreales</taxon>
        <taxon>Clavicipitaceae</taxon>
        <taxon>Moelleriella</taxon>
    </lineage>
</organism>
<accession>A0A167VYA1</accession>
<name>A0A167VYA1_9HYPO</name>
<dbReference type="PANTHER" id="PTHR35895">
    <property type="entry name" value="CHROMOSOME 16, WHOLE GENOME SHOTGUN SEQUENCE"/>
    <property type="match status" value="1"/>
</dbReference>
<evidence type="ECO:0000313" key="4">
    <source>
        <dbReference type="Proteomes" id="UP000078544"/>
    </source>
</evidence>